<proteinExistence type="predicted"/>
<feature type="region of interest" description="Disordered" evidence="1">
    <location>
        <begin position="26"/>
        <end position="47"/>
    </location>
</feature>
<dbReference type="AlphaFoldDB" id="A0A8X6RAU9"/>
<comment type="caution">
    <text evidence="2">The sequence shown here is derived from an EMBL/GenBank/DDBJ whole genome shotgun (WGS) entry which is preliminary data.</text>
</comment>
<evidence type="ECO:0000313" key="2">
    <source>
        <dbReference type="EMBL" id="GFX91250.1"/>
    </source>
</evidence>
<keyword evidence="3" id="KW-1185">Reference proteome</keyword>
<protein>
    <submittedName>
        <fullName evidence="2">Uncharacterized protein</fullName>
    </submittedName>
</protein>
<gene>
    <name evidence="2" type="ORF">TNCV_1246651</name>
</gene>
<accession>A0A8X6RAU9</accession>
<dbReference type="EMBL" id="BMAU01021123">
    <property type="protein sequence ID" value="GFX91250.1"/>
    <property type="molecule type" value="Genomic_DNA"/>
</dbReference>
<reference evidence="2" key="1">
    <citation type="submission" date="2020-08" db="EMBL/GenBank/DDBJ databases">
        <title>Multicomponent nature underlies the extraordinary mechanical properties of spider dragline silk.</title>
        <authorList>
            <person name="Kono N."/>
            <person name="Nakamura H."/>
            <person name="Mori M."/>
            <person name="Yoshida Y."/>
            <person name="Ohtoshi R."/>
            <person name="Malay A.D."/>
            <person name="Moran D.A.P."/>
            <person name="Tomita M."/>
            <person name="Numata K."/>
            <person name="Arakawa K."/>
        </authorList>
    </citation>
    <scope>NUCLEOTIDE SEQUENCE</scope>
</reference>
<name>A0A8X6RAU9_TRICX</name>
<sequence length="75" mass="8352">MSGCMEDTSVQIASFSSGRLDGPDRYTRDFKYPHYQKSTGVKSRDRGGHGYLQRLRTILSSPNVCIRNVLTGLAV</sequence>
<organism evidence="2 3">
    <name type="scientific">Trichonephila clavipes</name>
    <name type="common">Golden silk orbweaver</name>
    <name type="synonym">Nephila clavipes</name>
    <dbReference type="NCBI Taxonomy" id="2585209"/>
    <lineage>
        <taxon>Eukaryota</taxon>
        <taxon>Metazoa</taxon>
        <taxon>Ecdysozoa</taxon>
        <taxon>Arthropoda</taxon>
        <taxon>Chelicerata</taxon>
        <taxon>Arachnida</taxon>
        <taxon>Araneae</taxon>
        <taxon>Araneomorphae</taxon>
        <taxon>Entelegynae</taxon>
        <taxon>Araneoidea</taxon>
        <taxon>Nephilidae</taxon>
        <taxon>Trichonephila</taxon>
    </lineage>
</organism>
<dbReference type="Proteomes" id="UP000887159">
    <property type="component" value="Unassembled WGS sequence"/>
</dbReference>
<evidence type="ECO:0000256" key="1">
    <source>
        <dbReference type="SAM" id="MobiDB-lite"/>
    </source>
</evidence>
<evidence type="ECO:0000313" key="3">
    <source>
        <dbReference type="Proteomes" id="UP000887159"/>
    </source>
</evidence>